<feature type="transmembrane region" description="Helical" evidence="5">
    <location>
        <begin position="409"/>
        <end position="428"/>
    </location>
</feature>
<evidence type="ECO:0000256" key="2">
    <source>
        <dbReference type="ARBA" id="ARBA00022692"/>
    </source>
</evidence>
<evidence type="ECO:0000256" key="4">
    <source>
        <dbReference type="ARBA" id="ARBA00023136"/>
    </source>
</evidence>
<evidence type="ECO:0000313" key="6">
    <source>
        <dbReference type="EMBL" id="KAH8039666.1"/>
    </source>
</evidence>
<sequence length="430" mass="46444">MGPTQERRSSIPLRVLDVESSGIEGSRFVGSELCPSSLGQSRTVVSASASTDATSTRTLNVDTNAGTWTSTSFVAASLLPTEIDAPRKPWCSLPSVSSFPANMELRPLKYLMVAVFFVFTATLVFLPLSLSDRIRQVRDPRRRHTYQIVVSLTSCFGGGVFLATCLLHLLPEARSQFSKGIADYWENAPDFPFVEFLCIGGLLLVLVIEQVTLFWKEVHARLTYSALSPFGRDTSVVNYGSLQQSDSHGDGLVRGVADDVEDAEAEERTMESIHGDPNSHSSLRSIVLVISLSMHSIFEGIAIGLQPSVQLLLQILAAVSIHKSILAITLGLNLAHSRLGHCSIVASALAFSLMAPLGMVLATLLIQGDTGEAALLNGILQGLACGTFLYVTFFEVLPHEMSHTHNRLPKVLCMVLGVGAITMLLLSLPH</sequence>
<reference evidence="6" key="2">
    <citation type="submission" date="2021-09" db="EMBL/GenBank/DDBJ databases">
        <authorList>
            <person name="Jia N."/>
            <person name="Wang J."/>
            <person name="Shi W."/>
            <person name="Du L."/>
            <person name="Sun Y."/>
            <person name="Zhan W."/>
            <person name="Jiang J."/>
            <person name="Wang Q."/>
            <person name="Zhang B."/>
            <person name="Ji P."/>
            <person name="Sakyi L.B."/>
            <person name="Cui X."/>
            <person name="Yuan T."/>
            <person name="Jiang B."/>
            <person name="Yang W."/>
            <person name="Lam T.T.-Y."/>
            <person name="Chang Q."/>
            <person name="Ding S."/>
            <person name="Wang X."/>
            <person name="Zhu J."/>
            <person name="Ruan X."/>
            <person name="Zhao L."/>
            <person name="Wei J."/>
            <person name="Que T."/>
            <person name="Du C."/>
            <person name="Cheng J."/>
            <person name="Dai P."/>
            <person name="Han X."/>
            <person name="Huang E."/>
            <person name="Gao Y."/>
            <person name="Liu J."/>
            <person name="Shao H."/>
            <person name="Ye R."/>
            <person name="Li L."/>
            <person name="Wei W."/>
            <person name="Wang X."/>
            <person name="Wang C."/>
            <person name="Huo Q."/>
            <person name="Li W."/>
            <person name="Guo W."/>
            <person name="Chen H."/>
            <person name="Chen S."/>
            <person name="Zhou L."/>
            <person name="Zhou L."/>
            <person name="Ni X."/>
            <person name="Tian J."/>
            <person name="Zhou Y."/>
            <person name="Sheng Y."/>
            <person name="Liu T."/>
            <person name="Pan Y."/>
            <person name="Xia L."/>
            <person name="Li J."/>
            <person name="Zhao F."/>
            <person name="Cao W."/>
        </authorList>
    </citation>
    <scope>NUCLEOTIDE SEQUENCE</scope>
    <source>
        <strain evidence="6">Rmic-2018</strain>
        <tissue evidence="6">Larvae</tissue>
    </source>
</reference>
<dbReference type="VEuPathDB" id="VectorBase:LOC119187875"/>
<organism evidence="6 7">
    <name type="scientific">Rhipicephalus microplus</name>
    <name type="common">Cattle tick</name>
    <name type="synonym">Boophilus microplus</name>
    <dbReference type="NCBI Taxonomy" id="6941"/>
    <lineage>
        <taxon>Eukaryota</taxon>
        <taxon>Metazoa</taxon>
        <taxon>Ecdysozoa</taxon>
        <taxon>Arthropoda</taxon>
        <taxon>Chelicerata</taxon>
        <taxon>Arachnida</taxon>
        <taxon>Acari</taxon>
        <taxon>Parasitiformes</taxon>
        <taxon>Ixodida</taxon>
        <taxon>Ixodoidea</taxon>
        <taxon>Ixodidae</taxon>
        <taxon>Rhipicephalinae</taxon>
        <taxon>Rhipicephalus</taxon>
        <taxon>Boophilus</taxon>
    </lineage>
</organism>
<keyword evidence="3 5" id="KW-1133">Transmembrane helix</keyword>
<proteinExistence type="predicted"/>
<dbReference type="GO" id="GO:0005886">
    <property type="term" value="C:plasma membrane"/>
    <property type="evidence" value="ECO:0007669"/>
    <property type="project" value="TreeGrafter"/>
</dbReference>
<dbReference type="InterPro" id="IPR003689">
    <property type="entry name" value="ZIP"/>
</dbReference>
<evidence type="ECO:0000256" key="5">
    <source>
        <dbReference type="SAM" id="Phobius"/>
    </source>
</evidence>
<dbReference type="EMBL" id="JABSTU010000001">
    <property type="protein sequence ID" value="KAH8039666.1"/>
    <property type="molecule type" value="Genomic_DNA"/>
</dbReference>
<evidence type="ECO:0008006" key="8">
    <source>
        <dbReference type="Google" id="ProtNLM"/>
    </source>
</evidence>
<evidence type="ECO:0000256" key="1">
    <source>
        <dbReference type="ARBA" id="ARBA00004141"/>
    </source>
</evidence>
<dbReference type="GO" id="GO:0005385">
    <property type="term" value="F:zinc ion transmembrane transporter activity"/>
    <property type="evidence" value="ECO:0007669"/>
    <property type="project" value="TreeGrafter"/>
</dbReference>
<dbReference type="PANTHER" id="PTHR11040:SF140">
    <property type="entry name" value="ZRT (ZRT), IRT- (IRT-) LIKE PROTEIN TRANSPORTER"/>
    <property type="match status" value="1"/>
</dbReference>
<feature type="transmembrane region" description="Helical" evidence="5">
    <location>
        <begin position="148"/>
        <end position="171"/>
    </location>
</feature>
<accession>A0A9J6EYY9</accession>
<protein>
    <recommendedName>
        <fullName evidence="8">Zinc/iron transporter</fullName>
    </recommendedName>
</protein>
<evidence type="ECO:0000256" key="3">
    <source>
        <dbReference type="ARBA" id="ARBA00022989"/>
    </source>
</evidence>
<dbReference type="Proteomes" id="UP000821866">
    <property type="component" value="Chromosome 1"/>
</dbReference>
<feature type="transmembrane region" description="Helical" evidence="5">
    <location>
        <begin position="191"/>
        <end position="215"/>
    </location>
</feature>
<feature type="transmembrane region" description="Helical" evidence="5">
    <location>
        <begin position="378"/>
        <end position="397"/>
    </location>
</feature>
<dbReference type="AlphaFoldDB" id="A0A9J6EYY9"/>
<comment type="subcellular location">
    <subcellularLocation>
        <location evidence="1">Membrane</location>
        <topology evidence="1">Multi-pass membrane protein</topology>
    </subcellularLocation>
</comment>
<evidence type="ECO:0000313" key="7">
    <source>
        <dbReference type="Proteomes" id="UP000821866"/>
    </source>
</evidence>
<dbReference type="PANTHER" id="PTHR11040">
    <property type="entry name" value="ZINC/IRON TRANSPORTER"/>
    <property type="match status" value="1"/>
</dbReference>
<gene>
    <name evidence="6" type="ORF">HPB51_008259</name>
</gene>
<feature type="transmembrane region" description="Helical" evidence="5">
    <location>
        <begin position="344"/>
        <end position="366"/>
    </location>
</feature>
<feature type="transmembrane region" description="Helical" evidence="5">
    <location>
        <begin position="286"/>
        <end position="305"/>
    </location>
</feature>
<reference evidence="6" key="1">
    <citation type="journal article" date="2020" name="Cell">
        <title>Large-Scale Comparative Analyses of Tick Genomes Elucidate Their Genetic Diversity and Vector Capacities.</title>
        <authorList>
            <consortium name="Tick Genome and Microbiome Consortium (TIGMIC)"/>
            <person name="Jia N."/>
            <person name="Wang J."/>
            <person name="Shi W."/>
            <person name="Du L."/>
            <person name="Sun Y."/>
            <person name="Zhan W."/>
            <person name="Jiang J.F."/>
            <person name="Wang Q."/>
            <person name="Zhang B."/>
            <person name="Ji P."/>
            <person name="Bell-Sakyi L."/>
            <person name="Cui X.M."/>
            <person name="Yuan T.T."/>
            <person name="Jiang B.G."/>
            <person name="Yang W.F."/>
            <person name="Lam T.T."/>
            <person name="Chang Q.C."/>
            <person name="Ding S.J."/>
            <person name="Wang X.J."/>
            <person name="Zhu J.G."/>
            <person name="Ruan X.D."/>
            <person name="Zhao L."/>
            <person name="Wei J.T."/>
            <person name="Ye R.Z."/>
            <person name="Que T.C."/>
            <person name="Du C.H."/>
            <person name="Zhou Y.H."/>
            <person name="Cheng J.X."/>
            <person name="Dai P.F."/>
            <person name="Guo W.B."/>
            <person name="Han X.H."/>
            <person name="Huang E.J."/>
            <person name="Li L.F."/>
            <person name="Wei W."/>
            <person name="Gao Y.C."/>
            <person name="Liu J.Z."/>
            <person name="Shao H.Z."/>
            <person name="Wang X."/>
            <person name="Wang C.C."/>
            <person name="Yang T.C."/>
            <person name="Huo Q.B."/>
            <person name="Li W."/>
            <person name="Chen H.Y."/>
            <person name="Chen S.E."/>
            <person name="Zhou L.G."/>
            <person name="Ni X.B."/>
            <person name="Tian J.H."/>
            <person name="Sheng Y."/>
            <person name="Liu T."/>
            <person name="Pan Y.S."/>
            <person name="Xia L.Y."/>
            <person name="Li J."/>
            <person name="Zhao F."/>
            <person name="Cao W.C."/>
        </authorList>
    </citation>
    <scope>NUCLEOTIDE SEQUENCE</scope>
    <source>
        <strain evidence="6">Rmic-2018</strain>
    </source>
</reference>
<comment type="caution">
    <text evidence="6">The sequence shown here is derived from an EMBL/GenBank/DDBJ whole genome shotgun (WGS) entry which is preliminary data.</text>
</comment>
<keyword evidence="7" id="KW-1185">Reference proteome</keyword>
<feature type="transmembrane region" description="Helical" evidence="5">
    <location>
        <begin position="311"/>
        <end position="332"/>
    </location>
</feature>
<name>A0A9J6EYY9_RHIMP</name>
<feature type="transmembrane region" description="Helical" evidence="5">
    <location>
        <begin position="110"/>
        <end position="128"/>
    </location>
</feature>
<keyword evidence="2 5" id="KW-0812">Transmembrane</keyword>
<dbReference type="Pfam" id="PF02535">
    <property type="entry name" value="Zip"/>
    <property type="match status" value="1"/>
</dbReference>
<keyword evidence="4 5" id="KW-0472">Membrane</keyword>